<dbReference type="AlphaFoldDB" id="A0AA47ELG6"/>
<dbReference type="Proteomes" id="UP001164733">
    <property type="component" value="Chromosome"/>
</dbReference>
<feature type="region of interest" description="Disordered" evidence="1">
    <location>
        <begin position="55"/>
        <end position="80"/>
    </location>
</feature>
<proteinExistence type="predicted"/>
<evidence type="ECO:0000313" key="3">
    <source>
        <dbReference type="Proteomes" id="UP001164733"/>
    </source>
</evidence>
<sequence length="80" mass="8896">MSRLKKLAYPAENNEFIYVPKRVIDFISKGAIITDQHVEGSAGGKLVLKYESKTGSSHGTMEINDMGPDIIKNKKSKEEI</sequence>
<gene>
    <name evidence="2" type="ORF">LL038_02855</name>
</gene>
<accession>A0AA47ELG6</accession>
<dbReference type="RefSeq" id="WP_216122358.1">
    <property type="nucleotide sequence ID" value="NZ_CP086239.1"/>
</dbReference>
<reference evidence="2" key="1">
    <citation type="submission" date="2021-11" db="EMBL/GenBank/DDBJ databases">
        <title>Clostridia strains as spoilage organisms.</title>
        <authorList>
            <person name="Wambui J."/>
            <person name="Stevens M.J.A."/>
            <person name="Stephan R."/>
        </authorList>
    </citation>
    <scope>NUCLEOTIDE SEQUENCE</scope>
    <source>
        <strain evidence="2">CF009</strain>
    </source>
</reference>
<name>A0AA47ELG6_9CLOT</name>
<protein>
    <submittedName>
        <fullName evidence="2">Uncharacterized protein</fullName>
    </submittedName>
</protein>
<dbReference type="EMBL" id="CP086239">
    <property type="protein sequence ID" value="WAG61206.1"/>
    <property type="molecule type" value="Genomic_DNA"/>
</dbReference>
<evidence type="ECO:0000256" key="1">
    <source>
        <dbReference type="SAM" id="MobiDB-lite"/>
    </source>
</evidence>
<evidence type="ECO:0000313" key="2">
    <source>
        <dbReference type="EMBL" id="WAG61206.1"/>
    </source>
</evidence>
<organism evidence="2 3">
    <name type="scientific">Clostridium estertheticum</name>
    <dbReference type="NCBI Taxonomy" id="238834"/>
    <lineage>
        <taxon>Bacteria</taxon>
        <taxon>Bacillati</taxon>
        <taxon>Bacillota</taxon>
        <taxon>Clostridia</taxon>
        <taxon>Eubacteriales</taxon>
        <taxon>Clostridiaceae</taxon>
        <taxon>Clostridium</taxon>
    </lineage>
</organism>